<dbReference type="AlphaFoldDB" id="A0A8J3UER0"/>
<evidence type="ECO:0008006" key="3">
    <source>
        <dbReference type="Google" id="ProtNLM"/>
    </source>
</evidence>
<accession>A0A8J3UER0</accession>
<evidence type="ECO:0000313" key="2">
    <source>
        <dbReference type="Proteomes" id="UP000622547"/>
    </source>
</evidence>
<dbReference type="Proteomes" id="UP000622547">
    <property type="component" value="Unassembled WGS sequence"/>
</dbReference>
<dbReference type="SUPFAM" id="SSF48452">
    <property type="entry name" value="TPR-like"/>
    <property type="match status" value="1"/>
</dbReference>
<dbReference type="Pfam" id="PF13424">
    <property type="entry name" value="TPR_12"/>
    <property type="match status" value="1"/>
</dbReference>
<comment type="caution">
    <text evidence="1">The sequence shown here is derived from an EMBL/GenBank/DDBJ whole genome shotgun (WGS) entry which is preliminary data.</text>
</comment>
<organism evidence="1 2">
    <name type="scientific">Planotetraspora phitsanulokensis</name>
    <dbReference type="NCBI Taxonomy" id="575192"/>
    <lineage>
        <taxon>Bacteria</taxon>
        <taxon>Bacillati</taxon>
        <taxon>Actinomycetota</taxon>
        <taxon>Actinomycetes</taxon>
        <taxon>Streptosporangiales</taxon>
        <taxon>Streptosporangiaceae</taxon>
        <taxon>Planotetraspora</taxon>
    </lineage>
</organism>
<reference evidence="1 2" key="1">
    <citation type="submission" date="2021-01" db="EMBL/GenBank/DDBJ databases">
        <title>Whole genome shotgun sequence of Planotetraspora phitsanulokensis NBRC 104273.</title>
        <authorList>
            <person name="Komaki H."/>
            <person name="Tamura T."/>
        </authorList>
    </citation>
    <scope>NUCLEOTIDE SEQUENCE [LARGE SCALE GENOMIC DNA]</scope>
    <source>
        <strain evidence="1 2">NBRC 104273</strain>
    </source>
</reference>
<dbReference type="InterPro" id="IPR011990">
    <property type="entry name" value="TPR-like_helical_dom_sf"/>
</dbReference>
<proteinExistence type="predicted"/>
<sequence length="213" mass="23217">MSAEDRIERSRLLYEQFVFGGDATALASAERELDAVEAALAVARGRVMHGRFLAEGHEDPQELPSFERAAQLYRTLGDVRGEAESLFWIGTFHQVVRHDNDAAVPVFERSRELAAHAGDPHILSYVLRHLGIAAHAGGRLDEARGWLEESARLRRQLGFLPGVAANMVGLAYIAAAQGRREDAVALLDEAGAIAEADSAHGIARQVEEARAFL</sequence>
<dbReference type="Gene3D" id="1.25.40.10">
    <property type="entry name" value="Tetratricopeptide repeat domain"/>
    <property type="match status" value="1"/>
</dbReference>
<name>A0A8J3UER0_9ACTN</name>
<dbReference type="EMBL" id="BOOP01000037">
    <property type="protein sequence ID" value="GII41941.1"/>
    <property type="molecule type" value="Genomic_DNA"/>
</dbReference>
<keyword evidence="2" id="KW-1185">Reference proteome</keyword>
<protein>
    <recommendedName>
        <fullName evidence="3">Tetratricopeptide repeat protein</fullName>
    </recommendedName>
</protein>
<dbReference type="RefSeq" id="WP_204077383.1">
    <property type="nucleotide sequence ID" value="NZ_BAABHI010000011.1"/>
</dbReference>
<evidence type="ECO:0000313" key="1">
    <source>
        <dbReference type="EMBL" id="GII41941.1"/>
    </source>
</evidence>
<gene>
    <name evidence="1" type="ORF">Pph01_69440</name>
</gene>